<organism evidence="3">
    <name type="scientific">uncultured Nocardioides sp</name>
    <dbReference type="NCBI Taxonomy" id="198441"/>
    <lineage>
        <taxon>Bacteria</taxon>
        <taxon>Bacillati</taxon>
        <taxon>Actinomycetota</taxon>
        <taxon>Actinomycetes</taxon>
        <taxon>Propionibacteriales</taxon>
        <taxon>Nocardioidaceae</taxon>
        <taxon>Nocardioides</taxon>
        <taxon>environmental samples</taxon>
    </lineage>
</organism>
<dbReference type="InterPro" id="IPR011042">
    <property type="entry name" value="6-blade_b-propeller_TolB-like"/>
</dbReference>
<dbReference type="InterPro" id="IPR011041">
    <property type="entry name" value="Quinoprot_gluc/sorb_DH_b-prop"/>
</dbReference>
<sequence>MRTAVVATLATCLLGLPASVAPGAAEPAQPRTAAVEQQRREPALRVKRLVTGLSLPWDVQPLGRGRLLITEREGRLSLWERGTRRTVPLPAGSVRAEGETGLMSLAVDPGFATNQRFYTCQGSDAHSGGHDVRVLAWRLDVAAARVAGPEVLLSGLPASEDGRHGGCRLLVTRDGALLVGTGDATVGTHPQDLGSLGGKVLRLDPRTGAPWPANRFARSADPRTRYVFTYGHRNVQGLAERRDGSLWSVEHGSYRDDEVNRLRNGGDYGWNPVPGYDESVPMTDRSLPGRQVRARWRSGEPTLATSGATWVSGRRWRGYAGTLAVAALKAERVLFLRFSQRGRLRGVRVPAVLRKYGRLRSVTQTPRGDLLVTTSNGSGDMVLRVRPRR</sequence>
<dbReference type="Pfam" id="PF07995">
    <property type="entry name" value="GSDH"/>
    <property type="match status" value="1"/>
</dbReference>
<protein>
    <submittedName>
        <fullName evidence="3">PQQ-dependent oxidoreductase, gdhB family</fullName>
    </submittedName>
</protein>
<evidence type="ECO:0000313" key="3">
    <source>
        <dbReference type="EMBL" id="CAA9396480.1"/>
    </source>
</evidence>
<dbReference type="PANTHER" id="PTHR19328">
    <property type="entry name" value="HEDGEHOG-INTERACTING PROTEIN"/>
    <property type="match status" value="1"/>
</dbReference>
<proteinExistence type="predicted"/>
<feature type="signal peptide" evidence="1">
    <location>
        <begin position="1"/>
        <end position="20"/>
    </location>
</feature>
<dbReference type="RefSeq" id="WP_295658645.1">
    <property type="nucleotide sequence ID" value="NZ_CADCUP010000129.1"/>
</dbReference>
<name>A0A6J4NTJ0_9ACTN</name>
<feature type="domain" description="Glucose/Sorbosone dehydrogenase" evidence="2">
    <location>
        <begin position="54"/>
        <end position="381"/>
    </location>
</feature>
<evidence type="ECO:0000259" key="2">
    <source>
        <dbReference type="Pfam" id="PF07995"/>
    </source>
</evidence>
<dbReference type="PANTHER" id="PTHR19328:SF13">
    <property type="entry name" value="HIPL1 PROTEIN"/>
    <property type="match status" value="1"/>
</dbReference>
<evidence type="ECO:0000256" key="1">
    <source>
        <dbReference type="SAM" id="SignalP"/>
    </source>
</evidence>
<keyword evidence="1" id="KW-0732">Signal</keyword>
<gene>
    <name evidence="3" type="ORF">AVDCRST_MAG06-1931</name>
</gene>
<reference evidence="3" key="1">
    <citation type="submission" date="2020-02" db="EMBL/GenBank/DDBJ databases">
        <authorList>
            <person name="Meier V. D."/>
        </authorList>
    </citation>
    <scope>NUCLEOTIDE SEQUENCE</scope>
    <source>
        <strain evidence="3">AVDCRST_MAG06</strain>
    </source>
</reference>
<dbReference type="AlphaFoldDB" id="A0A6J4NTJ0"/>
<dbReference type="EMBL" id="CADCUP010000129">
    <property type="protein sequence ID" value="CAA9396480.1"/>
    <property type="molecule type" value="Genomic_DNA"/>
</dbReference>
<feature type="chain" id="PRO_5039057347" evidence="1">
    <location>
        <begin position="21"/>
        <end position="389"/>
    </location>
</feature>
<dbReference type="SUPFAM" id="SSF50952">
    <property type="entry name" value="Soluble quinoprotein glucose dehydrogenase"/>
    <property type="match status" value="1"/>
</dbReference>
<dbReference type="InterPro" id="IPR012938">
    <property type="entry name" value="Glc/Sorbosone_DH"/>
</dbReference>
<dbReference type="Gene3D" id="2.120.10.30">
    <property type="entry name" value="TolB, C-terminal domain"/>
    <property type="match status" value="1"/>
</dbReference>
<accession>A0A6J4NTJ0</accession>